<dbReference type="InterPro" id="IPR023612">
    <property type="entry name" value="Peptidase_M4"/>
</dbReference>
<organism evidence="10 11">
    <name type="scientific">Flaviaesturariibacter amylovorans</name>
    <dbReference type="NCBI Taxonomy" id="1084520"/>
    <lineage>
        <taxon>Bacteria</taxon>
        <taxon>Pseudomonadati</taxon>
        <taxon>Bacteroidota</taxon>
        <taxon>Chitinophagia</taxon>
        <taxon>Chitinophagales</taxon>
        <taxon>Chitinophagaceae</taxon>
        <taxon>Flaviaestuariibacter</taxon>
    </lineage>
</organism>
<dbReference type="RefSeq" id="WP_345257358.1">
    <property type="nucleotide sequence ID" value="NZ_BAABGY010000012.1"/>
</dbReference>
<dbReference type="InterPro" id="IPR013856">
    <property type="entry name" value="Peptidase_M4_domain"/>
</dbReference>
<feature type="signal peptide" evidence="7">
    <location>
        <begin position="1"/>
        <end position="25"/>
    </location>
</feature>
<reference evidence="11" key="1">
    <citation type="journal article" date="2019" name="Int. J. Syst. Evol. Microbiol.">
        <title>The Global Catalogue of Microorganisms (GCM) 10K type strain sequencing project: providing services to taxonomists for standard genome sequencing and annotation.</title>
        <authorList>
            <consortium name="The Broad Institute Genomics Platform"/>
            <consortium name="The Broad Institute Genome Sequencing Center for Infectious Disease"/>
            <person name="Wu L."/>
            <person name="Ma J."/>
        </authorList>
    </citation>
    <scope>NUCLEOTIDE SEQUENCE [LARGE SCALE GENOMIC DNA]</scope>
    <source>
        <strain evidence="11">JCM 17919</strain>
    </source>
</reference>
<keyword evidence="2" id="KW-0645">Protease</keyword>
<comment type="caution">
    <text evidence="10">The sequence shown here is derived from an EMBL/GenBank/DDBJ whole genome shotgun (WGS) entry which is preliminary data.</text>
</comment>
<dbReference type="SUPFAM" id="SSF141072">
    <property type="entry name" value="CalX-like"/>
    <property type="match status" value="1"/>
</dbReference>
<dbReference type="Gene3D" id="1.10.390.10">
    <property type="entry name" value="Neutral Protease Domain 2"/>
    <property type="match status" value="1"/>
</dbReference>
<keyword evidence="5" id="KW-0862">Zinc</keyword>
<evidence type="ECO:0000313" key="10">
    <source>
        <dbReference type="EMBL" id="GAA4339903.1"/>
    </source>
</evidence>
<dbReference type="PRINTS" id="PR00730">
    <property type="entry name" value="THERMOLYSIN"/>
</dbReference>
<protein>
    <recommendedName>
        <fullName evidence="12">T9SS type A sorting domain-containing protein</fullName>
    </recommendedName>
</protein>
<keyword evidence="3" id="KW-0479">Metal-binding</keyword>
<accession>A0ABP8HIP6</accession>
<comment type="similarity">
    <text evidence="1">Belongs to the peptidase M4 family.</text>
</comment>
<evidence type="ECO:0000313" key="11">
    <source>
        <dbReference type="Proteomes" id="UP001501725"/>
    </source>
</evidence>
<dbReference type="PANTHER" id="PTHR33794">
    <property type="entry name" value="BACILLOLYSIN"/>
    <property type="match status" value="1"/>
</dbReference>
<evidence type="ECO:0000256" key="7">
    <source>
        <dbReference type="SAM" id="SignalP"/>
    </source>
</evidence>
<evidence type="ECO:0000256" key="1">
    <source>
        <dbReference type="ARBA" id="ARBA00009388"/>
    </source>
</evidence>
<dbReference type="InterPro" id="IPR038081">
    <property type="entry name" value="CalX-like_sf"/>
</dbReference>
<proteinExistence type="inferred from homology"/>
<gene>
    <name evidence="10" type="ORF">GCM10023184_37300</name>
</gene>
<keyword evidence="11" id="KW-1185">Reference proteome</keyword>
<dbReference type="Proteomes" id="UP001501725">
    <property type="component" value="Unassembled WGS sequence"/>
</dbReference>
<evidence type="ECO:0000256" key="5">
    <source>
        <dbReference type="ARBA" id="ARBA00022833"/>
    </source>
</evidence>
<dbReference type="InterPro" id="IPR027268">
    <property type="entry name" value="Peptidase_M4/M1_CTD_sf"/>
</dbReference>
<keyword evidence="7" id="KW-0732">Signal</keyword>
<dbReference type="EMBL" id="BAABGY010000012">
    <property type="protein sequence ID" value="GAA4339903.1"/>
    <property type="molecule type" value="Genomic_DNA"/>
</dbReference>
<feature type="domain" description="Peptidase M4 C-terminal" evidence="9">
    <location>
        <begin position="468"/>
        <end position="671"/>
    </location>
</feature>
<feature type="chain" id="PRO_5046021528" description="T9SS type A sorting domain-containing protein" evidence="7">
    <location>
        <begin position="26"/>
        <end position="1276"/>
    </location>
</feature>
<dbReference type="InterPro" id="IPR001570">
    <property type="entry name" value="Peptidase_M4_C_domain"/>
</dbReference>
<dbReference type="SUPFAM" id="SSF55486">
    <property type="entry name" value="Metalloproteases ('zincins'), catalytic domain"/>
    <property type="match status" value="1"/>
</dbReference>
<dbReference type="Gene3D" id="3.10.170.10">
    <property type="match status" value="1"/>
</dbReference>
<keyword evidence="6" id="KW-0482">Metalloprotease</keyword>
<feature type="domain" description="Peptidase M4" evidence="8">
    <location>
        <begin position="311"/>
        <end position="464"/>
    </location>
</feature>
<evidence type="ECO:0000259" key="8">
    <source>
        <dbReference type="Pfam" id="PF01447"/>
    </source>
</evidence>
<dbReference type="Pfam" id="PF01447">
    <property type="entry name" value="Peptidase_M4"/>
    <property type="match status" value="1"/>
</dbReference>
<evidence type="ECO:0000256" key="6">
    <source>
        <dbReference type="ARBA" id="ARBA00023049"/>
    </source>
</evidence>
<evidence type="ECO:0000259" key="9">
    <source>
        <dbReference type="Pfam" id="PF02868"/>
    </source>
</evidence>
<keyword evidence="4" id="KW-0378">Hydrolase</keyword>
<evidence type="ECO:0000256" key="4">
    <source>
        <dbReference type="ARBA" id="ARBA00022801"/>
    </source>
</evidence>
<evidence type="ECO:0000256" key="2">
    <source>
        <dbReference type="ARBA" id="ARBA00022670"/>
    </source>
</evidence>
<evidence type="ECO:0008006" key="12">
    <source>
        <dbReference type="Google" id="ProtNLM"/>
    </source>
</evidence>
<sequence length="1276" mass="136808">MNRNLPFHRAALAFCALTLPSVLFAQDAEKALAESRQRLERDPRVASFNLSEERLTPELIAFKQKQGQKRADALNALTQYVGARSGTDALQPARTAAYPGNFEVLEFHQYYKGVRVDRAGFKALVRDGVVQFYNGAFYQVPEGLALQPAVAKTAALSRAKALSGGRKFAWEDVQEKLSRSTNATERAALQTALDEVQPGGELVIVNDFSRAGRAVPRLAYKFNIYAAEPLFRAWIYIDAQDGHTLLVDKIIKHADEEGKQPAPPASVGVTVQTRYSGAQTIMTKQISGNDPHNGLPIVSSHPTSEPLYQPGGATWALIDDTRGNGVETYDMNGVGGLPLSVPSLYLQGKSFTDQDNNWTLAEHKRAPLGQQDGAFEAENDDIAWDAHWGAGQVYDYWLAKHNRLSFDGNNAKIKSFIHYGPAYDNAFWNGSVMTYGDGSGPSATGFKALTSLDVCAHEIGHGVCEFTSNLVYAKESGAMNEGFSDIWAACAEHYAMTRSGSTVSAGAYRPFYIGEQIGATLDNPLRRMDNPAAIGDPDTYGGANWEDPNCSPTLANDQCGVHTNSAVLNKWFFLLTAGSKLGTRPAGLSAANYYRADSDDEINDLGNAYRVNGLGFSVAENIAFLTETMLTSTATYAEARRISIEVATSLTGDPCSATVASVTNAWYAVGVGTAFQAPCTVTYGFVFKPGQVVLESTPATGCNAERSITIPILIPANTTATISSSGSTATLSSDWSPSVTKLTNSTNAISKQNLVVQVFNDGIVETDETINLKVTFSRTLTTPINATYVITVLDDDAVPVVGTGLKTLFTETFTRADGFGELSGWQETLEFPETSGDPLATGKNQWGVFDNSLAITGKEGATDLVLPGGTYNSASESRTLVRTPLIDARGLGSVKLKFDYTVQGEVDPLSADPANPDIERLPVFDYMSVAYSLDGVNFTELNGEGYRQLASAQPTTGVYDVTLPPSLANKQFYLAFRWNNDANAGGPVSVKVDNLLVTGSPRLIENQADHSGGENLTGGADVYVYSQQDGEVLARLKNNSTTKTFRCTNVKIARAGDGTFNLYSDSYGTYKVSNKVVRITPAVALVVSTSVTLFYTEAQLAALEQATGVSRDRFTVFQVNNSTYSGATSSNTRKYVPVYTALPGVGASYTITFTYYLGGNYALGAKAPVTASSAVTSREAKSIPEASGASDWSFTPLYPNPGNGVATLQVVAPRAERVQLQVLNSVGQVVGTQAASLQAGANRIDVNLGRQAGGQYRIQVRGAGGSLLHTQGYVRQ</sequence>
<dbReference type="Pfam" id="PF02868">
    <property type="entry name" value="Peptidase_M4_C"/>
    <property type="match status" value="1"/>
</dbReference>
<dbReference type="PANTHER" id="PTHR33794:SF1">
    <property type="entry name" value="BACILLOLYSIN"/>
    <property type="match status" value="1"/>
</dbReference>
<dbReference type="CDD" id="cd09597">
    <property type="entry name" value="M4_TLP"/>
    <property type="match status" value="1"/>
</dbReference>
<dbReference type="InterPro" id="IPR050728">
    <property type="entry name" value="Zinc_Metalloprotease_M4"/>
</dbReference>
<evidence type="ECO:0000256" key="3">
    <source>
        <dbReference type="ARBA" id="ARBA00022723"/>
    </source>
</evidence>
<name>A0ABP8HIP6_9BACT</name>